<name>A0ABW5BCL2_9BACT</name>
<dbReference type="RefSeq" id="WP_380803837.1">
    <property type="nucleotide sequence ID" value="NZ_JBHUIV010000018.1"/>
</dbReference>
<dbReference type="Gene3D" id="3.40.50.1820">
    <property type="entry name" value="alpha/beta hydrolase"/>
    <property type="match status" value="1"/>
</dbReference>
<dbReference type="Proteomes" id="UP001597414">
    <property type="component" value="Unassembled WGS sequence"/>
</dbReference>
<evidence type="ECO:0000313" key="2">
    <source>
        <dbReference type="EMBL" id="MFD2202653.1"/>
    </source>
</evidence>
<dbReference type="InterPro" id="IPR029058">
    <property type="entry name" value="AB_hydrolase_fold"/>
</dbReference>
<dbReference type="GO" id="GO:0016787">
    <property type="term" value="F:hydrolase activity"/>
    <property type="evidence" value="ECO:0007669"/>
    <property type="project" value="UniProtKB-KW"/>
</dbReference>
<evidence type="ECO:0000313" key="3">
    <source>
        <dbReference type="Proteomes" id="UP001597414"/>
    </source>
</evidence>
<proteinExistence type="predicted"/>
<keyword evidence="2" id="KW-0378">Hydrolase</keyword>
<protein>
    <submittedName>
        <fullName evidence="2">Alpha/beta fold hydrolase</fullName>
    </submittedName>
</protein>
<dbReference type="SUPFAM" id="SSF53474">
    <property type="entry name" value="alpha/beta-Hydrolases"/>
    <property type="match status" value="1"/>
</dbReference>
<sequence>MPTINTNGINIYFEERGSGEPLLLIMGITAPGSVWEKHAEYWAKSFRCILVDNRGVGKSDKPAGPYTSLQMAEDCIAVLDHLGLESVKVAGVSMGSIIAQQMAIHFPTRVKAMVLMCPWARCDNTAKAIFQHMMDCKARLKPEEFSVYIQLLIFSKSSWDNEDFHAGLLEDRKNAALDPNPQPLIGLEGQAAACISHSVLEDLKSVNCPTFVLGGEEDIFTPVWMTKEVAGAIPNSDLHIYPKSGHAFHWENLIDFNERVDQWLKNSTA</sequence>
<evidence type="ECO:0000259" key="1">
    <source>
        <dbReference type="Pfam" id="PF00561"/>
    </source>
</evidence>
<dbReference type="InterPro" id="IPR050471">
    <property type="entry name" value="AB_hydrolase"/>
</dbReference>
<dbReference type="PRINTS" id="PR00111">
    <property type="entry name" value="ABHYDROLASE"/>
</dbReference>
<reference evidence="3" key="1">
    <citation type="journal article" date="2019" name="Int. J. Syst. Evol. Microbiol.">
        <title>The Global Catalogue of Microorganisms (GCM) 10K type strain sequencing project: providing services to taxonomists for standard genome sequencing and annotation.</title>
        <authorList>
            <consortium name="The Broad Institute Genomics Platform"/>
            <consortium name="The Broad Institute Genome Sequencing Center for Infectious Disease"/>
            <person name="Wu L."/>
            <person name="Ma J."/>
        </authorList>
    </citation>
    <scope>NUCLEOTIDE SEQUENCE [LARGE SCALE GENOMIC DNA]</scope>
    <source>
        <strain evidence="3">KCTC 19812</strain>
    </source>
</reference>
<keyword evidence="3" id="KW-1185">Reference proteome</keyword>
<accession>A0ABW5BCL2</accession>
<gene>
    <name evidence="2" type="ORF">ACFSKV_13835</name>
</gene>
<dbReference type="Pfam" id="PF00561">
    <property type="entry name" value="Abhydrolase_1"/>
    <property type="match status" value="1"/>
</dbReference>
<feature type="domain" description="AB hydrolase-1" evidence="1">
    <location>
        <begin position="21"/>
        <end position="135"/>
    </location>
</feature>
<dbReference type="InterPro" id="IPR000073">
    <property type="entry name" value="AB_hydrolase_1"/>
</dbReference>
<comment type="caution">
    <text evidence="2">The sequence shown here is derived from an EMBL/GenBank/DDBJ whole genome shotgun (WGS) entry which is preliminary data.</text>
</comment>
<organism evidence="2 3">
    <name type="scientific">Shivajiella indica</name>
    <dbReference type="NCBI Taxonomy" id="872115"/>
    <lineage>
        <taxon>Bacteria</taxon>
        <taxon>Pseudomonadati</taxon>
        <taxon>Bacteroidota</taxon>
        <taxon>Cytophagia</taxon>
        <taxon>Cytophagales</taxon>
        <taxon>Cyclobacteriaceae</taxon>
        <taxon>Shivajiella</taxon>
    </lineage>
</organism>
<dbReference type="EMBL" id="JBHUIV010000018">
    <property type="protein sequence ID" value="MFD2202653.1"/>
    <property type="molecule type" value="Genomic_DNA"/>
</dbReference>
<dbReference type="PANTHER" id="PTHR43433:SF5">
    <property type="entry name" value="AB HYDROLASE-1 DOMAIN-CONTAINING PROTEIN"/>
    <property type="match status" value="1"/>
</dbReference>
<dbReference type="PANTHER" id="PTHR43433">
    <property type="entry name" value="HYDROLASE, ALPHA/BETA FOLD FAMILY PROTEIN"/>
    <property type="match status" value="1"/>
</dbReference>